<comment type="similarity">
    <text evidence="8">Belongs to the RNase Z family.</text>
</comment>
<protein>
    <recommendedName>
        <fullName evidence="8">Ribonuclease Z</fullName>
        <shortName evidence="8">RNase Z</shortName>
        <ecNumber evidence="8">3.1.26.11</ecNumber>
    </recommendedName>
    <alternativeName>
        <fullName evidence="8">tRNA 3 endonuclease</fullName>
    </alternativeName>
    <alternativeName>
        <fullName evidence="8">tRNase Z</fullName>
    </alternativeName>
</protein>
<proteinExistence type="inferred from homology"/>
<dbReference type="GO" id="GO:0042781">
    <property type="term" value="F:3'-tRNA processing endoribonuclease activity"/>
    <property type="evidence" value="ECO:0007669"/>
    <property type="project" value="UniProtKB-UniRule"/>
</dbReference>
<dbReference type="Pfam" id="PF23023">
    <property type="entry name" value="Anti-Pycsar_Apyc1"/>
    <property type="match status" value="1"/>
</dbReference>
<reference evidence="9 10" key="1">
    <citation type="submission" date="2019-01" db="EMBL/GenBank/DDBJ databases">
        <title>Lacibacter sp. strain TTM-7.</title>
        <authorList>
            <person name="Chen W.-M."/>
        </authorList>
    </citation>
    <scope>NUCLEOTIDE SEQUENCE [LARGE SCALE GENOMIC DNA]</scope>
    <source>
        <strain evidence="9 10">TTM-7</strain>
    </source>
</reference>
<dbReference type="PANTHER" id="PTHR46018">
    <property type="entry name" value="ZINC PHOSPHODIESTERASE ELAC PROTEIN 1"/>
    <property type="match status" value="1"/>
</dbReference>
<dbReference type="OrthoDB" id="9800940at2"/>
<feature type="binding site" evidence="8">
    <location>
        <position position="63"/>
    </location>
    <ligand>
        <name>Zn(2+)</name>
        <dbReference type="ChEBI" id="CHEBI:29105"/>
        <label>1</label>
        <note>catalytic</note>
    </ligand>
</feature>
<dbReference type="RefSeq" id="WP_129129854.1">
    <property type="nucleotide sequence ID" value="NZ_SDHW01000001.1"/>
</dbReference>
<keyword evidence="4 8" id="KW-0479">Metal-binding</keyword>
<dbReference type="AlphaFoldDB" id="A0A4Q1CN27"/>
<dbReference type="Gene3D" id="3.60.15.10">
    <property type="entry name" value="Ribonuclease Z/Hydroxyacylglutathione hydrolase-like"/>
    <property type="match status" value="1"/>
</dbReference>
<keyword evidence="3 8" id="KW-0540">Nuclease</keyword>
<sequence length="300" mass="33570">MLAVTILGNNSAIPAYGRHPTSQIVTTSDDLIMFDCGEGSQIQIMNFKIKRSRINHIFISHLHGDHYFGLIGLLSSLALLGRIQPLSVYGPAPLKEIIELQFQISNTSLPFQFTFHAIEEAGLLLDAKNYTVECFPTKHRIECWGFLVREKKQPRKINMDKLAPYDIDTALFPSLQKGEDYVAADGTVIKNDLLTDANTKAKSYAFCADTVYDEELVPIIKDVDMIYHETTYPAVLAEKATERHHSTSKQAATIALLANNSRLLIGHFSAKFEDIGQFEREAQEVFAATEIAREGTTYLV</sequence>
<feature type="binding site" evidence="8">
    <location>
        <position position="267"/>
    </location>
    <ligand>
        <name>Zn(2+)</name>
        <dbReference type="ChEBI" id="CHEBI:29105"/>
        <label>2</label>
        <note>catalytic</note>
    </ligand>
</feature>
<feature type="binding site" evidence="8">
    <location>
        <position position="209"/>
    </location>
    <ligand>
        <name>Zn(2+)</name>
        <dbReference type="ChEBI" id="CHEBI:29105"/>
        <label>2</label>
        <note>catalytic</note>
    </ligand>
</feature>
<gene>
    <name evidence="8" type="primary">rnz</name>
    <name evidence="9" type="ORF">ESA94_05635</name>
</gene>
<feature type="binding site" evidence="8">
    <location>
        <position position="209"/>
    </location>
    <ligand>
        <name>Zn(2+)</name>
        <dbReference type="ChEBI" id="CHEBI:29105"/>
        <label>1</label>
        <note>catalytic</note>
    </ligand>
</feature>
<comment type="subunit">
    <text evidence="1 8">Homodimer.</text>
</comment>
<feature type="binding site" evidence="8">
    <location>
        <position position="61"/>
    </location>
    <ligand>
        <name>Zn(2+)</name>
        <dbReference type="ChEBI" id="CHEBI:29105"/>
        <label>1</label>
        <note>catalytic</note>
    </ligand>
</feature>
<comment type="function">
    <text evidence="8">Zinc phosphodiesterase, which displays some tRNA 3'-processing endonuclease activity. Probably involved in tRNA maturation, by removing a 3'-trailer from precursor tRNA.</text>
</comment>
<feature type="binding site" evidence="8">
    <location>
        <position position="65"/>
    </location>
    <ligand>
        <name>Zn(2+)</name>
        <dbReference type="ChEBI" id="CHEBI:29105"/>
        <label>2</label>
        <note>catalytic</note>
    </ligand>
</feature>
<evidence type="ECO:0000256" key="4">
    <source>
        <dbReference type="ARBA" id="ARBA00022723"/>
    </source>
</evidence>
<evidence type="ECO:0000256" key="1">
    <source>
        <dbReference type="ARBA" id="ARBA00011738"/>
    </source>
</evidence>
<dbReference type="InterPro" id="IPR013471">
    <property type="entry name" value="RNase_Z/BN"/>
</dbReference>
<comment type="catalytic activity">
    <reaction evidence="8">
        <text>Endonucleolytic cleavage of RNA, removing extra 3' nucleotides from tRNA precursor, generating 3' termini of tRNAs. A 3'-hydroxy group is left at the tRNA terminus and a 5'-phosphoryl group is left at the trailer molecule.</text>
        <dbReference type="EC" id="3.1.26.11"/>
    </reaction>
</comment>
<dbReference type="EMBL" id="SDHW01000001">
    <property type="protein sequence ID" value="RXK62483.1"/>
    <property type="molecule type" value="Genomic_DNA"/>
</dbReference>
<evidence type="ECO:0000256" key="5">
    <source>
        <dbReference type="ARBA" id="ARBA00022759"/>
    </source>
</evidence>
<organism evidence="9 10">
    <name type="scientific">Lacibacter luteus</name>
    <dbReference type="NCBI Taxonomy" id="2508719"/>
    <lineage>
        <taxon>Bacteria</taxon>
        <taxon>Pseudomonadati</taxon>
        <taxon>Bacteroidota</taxon>
        <taxon>Chitinophagia</taxon>
        <taxon>Chitinophagales</taxon>
        <taxon>Chitinophagaceae</taxon>
        <taxon>Lacibacter</taxon>
    </lineage>
</organism>
<dbReference type="CDD" id="cd07717">
    <property type="entry name" value="RNaseZ_ZiPD-like_MBL-fold"/>
    <property type="match status" value="1"/>
</dbReference>
<keyword evidence="2 8" id="KW-0819">tRNA processing</keyword>
<evidence type="ECO:0000256" key="7">
    <source>
        <dbReference type="ARBA" id="ARBA00022833"/>
    </source>
</evidence>
<feature type="active site" description="Proton acceptor" evidence="8">
    <location>
        <position position="65"/>
    </location>
</feature>
<dbReference type="GO" id="GO:0008270">
    <property type="term" value="F:zinc ion binding"/>
    <property type="evidence" value="ECO:0007669"/>
    <property type="project" value="UniProtKB-UniRule"/>
</dbReference>
<feature type="binding site" evidence="8">
    <location>
        <position position="66"/>
    </location>
    <ligand>
        <name>Zn(2+)</name>
        <dbReference type="ChEBI" id="CHEBI:29105"/>
        <label>2</label>
        <note>catalytic</note>
    </ligand>
</feature>
<keyword evidence="10" id="KW-1185">Reference proteome</keyword>
<dbReference type="Proteomes" id="UP000290204">
    <property type="component" value="Unassembled WGS sequence"/>
</dbReference>
<keyword evidence="6 8" id="KW-0378">Hydrolase</keyword>
<feature type="binding site" evidence="8">
    <location>
        <position position="139"/>
    </location>
    <ligand>
        <name>Zn(2+)</name>
        <dbReference type="ChEBI" id="CHEBI:29105"/>
        <label>1</label>
        <note>catalytic</note>
    </ligand>
</feature>
<dbReference type="EC" id="3.1.26.11" evidence="8"/>
<dbReference type="NCBIfam" id="NF000801">
    <property type="entry name" value="PRK00055.1-3"/>
    <property type="match status" value="1"/>
</dbReference>
<evidence type="ECO:0000256" key="8">
    <source>
        <dbReference type="HAMAP-Rule" id="MF_01818"/>
    </source>
</evidence>
<dbReference type="HAMAP" id="MF_01818">
    <property type="entry name" value="RNase_Z_BN"/>
    <property type="match status" value="1"/>
</dbReference>
<dbReference type="SUPFAM" id="SSF56281">
    <property type="entry name" value="Metallo-hydrolase/oxidoreductase"/>
    <property type="match status" value="1"/>
</dbReference>
<accession>A0A4Q1CN27</accession>
<dbReference type="PANTHER" id="PTHR46018:SF2">
    <property type="entry name" value="ZINC PHOSPHODIESTERASE ELAC PROTEIN 1"/>
    <property type="match status" value="1"/>
</dbReference>
<comment type="cofactor">
    <cofactor evidence="8">
        <name>Zn(2+)</name>
        <dbReference type="ChEBI" id="CHEBI:29105"/>
    </cofactor>
    <text evidence="8">Binds 2 Zn(2+) ions.</text>
</comment>
<evidence type="ECO:0000313" key="10">
    <source>
        <dbReference type="Proteomes" id="UP000290204"/>
    </source>
</evidence>
<keyword evidence="7 8" id="KW-0862">Zinc</keyword>
<dbReference type="InterPro" id="IPR036866">
    <property type="entry name" value="RibonucZ/Hydroxyglut_hydro"/>
</dbReference>
<name>A0A4Q1CN27_9BACT</name>
<evidence type="ECO:0000256" key="6">
    <source>
        <dbReference type="ARBA" id="ARBA00022801"/>
    </source>
</evidence>
<evidence type="ECO:0000256" key="2">
    <source>
        <dbReference type="ARBA" id="ARBA00022694"/>
    </source>
</evidence>
<evidence type="ECO:0000256" key="3">
    <source>
        <dbReference type="ARBA" id="ARBA00022722"/>
    </source>
</evidence>
<keyword evidence="5 8" id="KW-0255">Endonuclease</keyword>
<comment type="caution">
    <text evidence="9">The sequence shown here is derived from an EMBL/GenBank/DDBJ whole genome shotgun (WGS) entry which is preliminary data.</text>
</comment>
<evidence type="ECO:0000313" key="9">
    <source>
        <dbReference type="EMBL" id="RXK62483.1"/>
    </source>
</evidence>